<dbReference type="PANTHER" id="PTHR32166">
    <property type="entry name" value="OSJNBA0013A04.12 PROTEIN"/>
    <property type="match status" value="1"/>
</dbReference>
<gene>
    <name evidence="2" type="ORF">LVIROSA_LOCUS24270</name>
</gene>
<dbReference type="InterPro" id="IPR008906">
    <property type="entry name" value="HATC_C_dom"/>
</dbReference>
<accession>A0AAU9NJE5</accession>
<evidence type="ECO:0000259" key="1">
    <source>
        <dbReference type="Pfam" id="PF05699"/>
    </source>
</evidence>
<evidence type="ECO:0000313" key="2">
    <source>
        <dbReference type="EMBL" id="CAH1437987.1"/>
    </source>
</evidence>
<dbReference type="EMBL" id="CAKMRJ010004445">
    <property type="protein sequence ID" value="CAH1437987.1"/>
    <property type="molecule type" value="Genomic_DNA"/>
</dbReference>
<keyword evidence="3" id="KW-1185">Reference proteome</keyword>
<name>A0AAU9NJE5_9ASTR</name>
<proteinExistence type="predicted"/>
<dbReference type="AlphaFoldDB" id="A0AAU9NJE5"/>
<sequence length="269" mass="31585">MFVSTEWGSCNWAMKADGKEMKKIIMDERSFWPSVVYSLKTTKPLVEVLRIVDSDQSPAMALIYGAMDECKEKIAKNFDNEVSSYKEIWDIIDEKWEHQMHRDLHAAAYYLNSQFRWSPNVSQHPEIKRGLYNGMDILIKSNDIYMKIEAQLDDYKYKKGMFGCRASLNSYIKRVLVTWWGHYGDEVPELHAFATKILGLTCSTSACERNWSTFNQVHTKRRNRLSTDRMNNVVYIMYNKKLKQKFIRKTNLKESDDPLVVDEVLSDDE</sequence>
<reference evidence="2 3" key="1">
    <citation type="submission" date="2022-01" db="EMBL/GenBank/DDBJ databases">
        <authorList>
            <person name="Xiong W."/>
            <person name="Schranz E."/>
        </authorList>
    </citation>
    <scope>NUCLEOTIDE SEQUENCE [LARGE SCALE GENOMIC DNA]</scope>
</reference>
<dbReference type="GO" id="GO:0046983">
    <property type="term" value="F:protein dimerization activity"/>
    <property type="evidence" value="ECO:0007669"/>
    <property type="project" value="InterPro"/>
</dbReference>
<feature type="domain" description="HAT C-terminal dimerisation" evidence="1">
    <location>
        <begin position="176"/>
        <end position="236"/>
    </location>
</feature>
<dbReference type="InterPro" id="IPR012337">
    <property type="entry name" value="RNaseH-like_sf"/>
</dbReference>
<evidence type="ECO:0000313" key="3">
    <source>
        <dbReference type="Proteomes" id="UP001157418"/>
    </source>
</evidence>
<dbReference type="SUPFAM" id="SSF53098">
    <property type="entry name" value="Ribonuclease H-like"/>
    <property type="match status" value="1"/>
</dbReference>
<dbReference type="Pfam" id="PF05699">
    <property type="entry name" value="Dimer_Tnp_hAT"/>
    <property type="match status" value="1"/>
</dbReference>
<dbReference type="PANTHER" id="PTHR32166:SF74">
    <property type="entry name" value="OS05G0256350 PROTEIN"/>
    <property type="match status" value="1"/>
</dbReference>
<comment type="caution">
    <text evidence="2">The sequence shown here is derived from an EMBL/GenBank/DDBJ whole genome shotgun (WGS) entry which is preliminary data.</text>
</comment>
<protein>
    <recommendedName>
        <fullName evidence="1">HAT C-terminal dimerisation domain-containing protein</fullName>
    </recommendedName>
</protein>
<dbReference type="Proteomes" id="UP001157418">
    <property type="component" value="Unassembled WGS sequence"/>
</dbReference>
<organism evidence="2 3">
    <name type="scientific">Lactuca virosa</name>
    <dbReference type="NCBI Taxonomy" id="75947"/>
    <lineage>
        <taxon>Eukaryota</taxon>
        <taxon>Viridiplantae</taxon>
        <taxon>Streptophyta</taxon>
        <taxon>Embryophyta</taxon>
        <taxon>Tracheophyta</taxon>
        <taxon>Spermatophyta</taxon>
        <taxon>Magnoliopsida</taxon>
        <taxon>eudicotyledons</taxon>
        <taxon>Gunneridae</taxon>
        <taxon>Pentapetalae</taxon>
        <taxon>asterids</taxon>
        <taxon>campanulids</taxon>
        <taxon>Asterales</taxon>
        <taxon>Asteraceae</taxon>
        <taxon>Cichorioideae</taxon>
        <taxon>Cichorieae</taxon>
        <taxon>Lactucinae</taxon>
        <taxon>Lactuca</taxon>
    </lineage>
</organism>